<evidence type="ECO:0008006" key="4">
    <source>
        <dbReference type="Google" id="ProtNLM"/>
    </source>
</evidence>
<organism evidence="2 3">
    <name type="scientific">Aspergillus tamarii</name>
    <dbReference type="NCBI Taxonomy" id="41984"/>
    <lineage>
        <taxon>Eukaryota</taxon>
        <taxon>Fungi</taxon>
        <taxon>Dikarya</taxon>
        <taxon>Ascomycota</taxon>
        <taxon>Pezizomycotina</taxon>
        <taxon>Eurotiomycetes</taxon>
        <taxon>Eurotiomycetidae</taxon>
        <taxon>Eurotiales</taxon>
        <taxon>Aspergillaceae</taxon>
        <taxon>Aspergillus</taxon>
        <taxon>Aspergillus subgen. Circumdati</taxon>
    </lineage>
</organism>
<proteinExistence type="predicted"/>
<dbReference type="SUPFAM" id="SSF48403">
    <property type="entry name" value="Ankyrin repeat"/>
    <property type="match status" value="1"/>
</dbReference>
<keyword evidence="1" id="KW-0040">ANK repeat</keyword>
<dbReference type="InterPro" id="IPR002110">
    <property type="entry name" value="Ankyrin_rpt"/>
</dbReference>
<dbReference type="Pfam" id="PF12796">
    <property type="entry name" value="Ank_2"/>
    <property type="match status" value="1"/>
</dbReference>
<evidence type="ECO:0000313" key="3">
    <source>
        <dbReference type="Proteomes" id="UP000326950"/>
    </source>
</evidence>
<feature type="repeat" description="ANK" evidence="1">
    <location>
        <begin position="88"/>
        <end position="110"/>
    </location>
</feature>
<dbReference type="PROSITE" id="PS50297">
    <property type="entry name" value="ANK_REP_REGION"/>
    <property type="match status" value="1"/>
</dbReference>
<name>A0A5N6UVA1_ASPTM</name>
<accession>A0A5N6UVA1</accession>
<evidence type="ECO:0000313" key="2">
    <source>
        <dbReference type="EMBL" id="KAE8162353.1"/>
    </source>
</evidence>
<evidence type="ECO:0000256" key="1">
    <source>
        <dbReference type="PROSITE-ProRule" id="PRU00023"/>
    </source>
</evidence>
<dbReference type="AlphaFoldDB" id="A0A5N6UVA1"/>
<reference evidence="2 3" key="1">
    <citation type="submission" date="2019-04" db="EMBL/GenBank/DDBJ databases">
        <title>Friends and foes A comparative genomics study of 23 Aspergillus species from section Flavi.</title>
        <authorList>
            <consortium name="DOE Joint Genome Institute"/>
            <person name="Kjaerbolling I."/>
            <person name="Vesth T."/>
            <person name="Frisvad J.C."/>
            <person name="Nybo J.L."/>
            <person name="Theobald S."/>
            <person name="Kildgaard S."/>
            <person name="Isbrandt T."/>
            <person name="Kuo A."/>
            <person name="Sato A."/>
            <person name="Lyhne E.K."/>
            <person name="Kogle M.E."/>
            <person name="Wiebenga A."/>
            <person name="Kun R.S."/>
            <person name="Lubbers R.J."/>
            <person name="Makela M.R."/>
            <person name="Barry K."/>
            <person name="Chovatia M."/>
            <person name="Clum A."/>
            <person name="Daum C."/>
            <person name="Haridas S."/>
            <person name="He G."/>
            <person name="LaButti K."/>
            <person name="Lipzen A."/>
            <person name="Mondo S."/>
            <person name="Riley R."/>
            <person name="Salamov A."/>
            <person name="Simmons B.A."/>
            <person name="Magnuson J.K."/>
            <person name="Henrissat B."/>
            <person name="Mortensen U.H."/>
            <person name="Larsen T.O."/>
            <person name="Devries R.P."/>
            <person name="Grigoriev I.V."/>
            <person name="Machida M."/>
            <person name="Baker S.E."/>
            <person name="Andersen M.R."/>
        </authorList>
    </citation>
    <scope>NUCLEOTIDE SEQUENCE [LARGE SCALE GENOMIC DNA]</scope>
    <source>
        <strain evidence="2 3">CBS 117626</strain>
    </source>
</reference>
<dbReference type="InterPro" id="IPR036770">
    <property type="entry name" value="Ankyrin_rpt-contain_sf"/>
</dbReference>
<dbReference type="OrthoDB" id="4062651at2759"/>
<sequence>MLNSATSSGCFSAVEFLLSLIDDEDDKATKPHPAFWVGTNVHGYIPVLHLAAMSHPLRDDLTTGSEVLDAVLGKFHRRHHLNSKGFFNGFTSLHVAVYRGNINAIRVLLEEDGIGRQALDNSGRTPMDLALYRLTEWGFEPTRGWNLEVDVPKGHFGYEDTCV</sequence>
<dbReference type="Proteomes" id="UP000326950">
    <property type="component" value="Unassembled WGS sequence"/>
</dbReference>
<dbReference type="Gene3D" id="1.25.40.20">
    <property type="entry name" value="Ankyrin repeat-containing domain"/>
    <property type="match status" value="1"/>
</dbReference>
<gene>
    <name evidence="2" type="ORF">BDV40DRAFT_265491</name>
</gene>
<keyword evidence="3" id="KW-1185">Reference proteome</keyword>
<protein>
    <recommendedName>
        <fullName evidence="4">Ankyrin repeat-containing domain protein</fullName>
    </recommendedName>
</protein>
<dbReference type="EMBL" id="ML738630">
    <property type="protein sequence ID" value="KAE8162353.1"/>
    <property type="molecule type" value="Genomic_DNA"/>
</dbReference>
<dbReference type="PROSITE" id="PS50088">
    <property type="entry name" value="ANK_REPEAT"/>
    <property type="match status" value="1"/>
</dbReference>